<feature type="compositionally biased region" description="Polar residues" evidence="1">
    <location>
        <begin position="111"/>
        <end position="128"/>
    </location>
</feature>
<feature type="compositionally biased region" description="Basic residues" evidence="1">
    <location>
        <begin position="32"/>
        <end position="44"/>
    </location>
</feature>
<proteinExistence type="predicted"/>
<feature type="compositionally biased region" description="Basic residues" evidence="1">
    <location>
        <begin position="76"/>
        <end position="91"/>
    </location>
</feature>
<dbReference type="SUPFAM" id="SSF57850">
    <property type="entry name" value="RING/U-box"/>
    <property type="match status" value="1"/>
</dbReference>
<dbReference type="PANTHER" id="PTHR12360:SF12">
    <property type="entry name" value="TRANSCRIPTIONAL REPRESSOR NF-X1"/>
    <property type="match status" value="1"/>
</dbReference>
<feature type="compositionally biased region" description="Polar residues" evidence="1">
    <location>
        <begin position="1"/>
        <end position="18"/>
    </location>
</feature>
<sequence length="325" mass="35710">MASSIDVPASTTTASSLGAQAPSRSQGDHRGGGRGRGSHRRGRGGRGDAHAVANGTPQPPLQQRTTQEQPHEQQHQQRRARGGRGRGRGRGASHAGRSEVVTTRAFRGRLTQPTESSSSRHTNGAASQDQRHSAEAESSPSLRPDASEFVPGQPHKTLNPPEQSSSPSKQPRRHPKKPTKPLTKSVADNITTRIHEDISNNLYECPICTSELGPRSKVWSCRQCWTVFHLHCIKKWSTNEGSVHTRPRDQEQEDDSELPPARQWRCPGCNLPQDTLPSGYTCWCQGRDALILVIPSVMLAPVLPVRPWALYKAAIAEDMRSRRNA</sequence>
<feature type="region of interest" description="Disordered" evidence="1">
    <location>
        <begin position="1"/>
        <end position="188"/>
    </location>
</feature>
<dbReference type="GO" id="GO:0005634">
    <property type="term" value="C:nucleus"/>
    <property type="evidence" value="ECO:0007669"/>
    <property type="project" value="TreeGrafter"/>
</dbReference>
<dbReference type="VEuPathDB" id="FungiDB:TERG_00166"/>
<dbReference type="Gene3D" id="3.30.40.10">
    <property type="entry name" value="Zinc/RING finger domain, C3HC4 (zinc finger)"/>
    <property type="match status" value="1"/>
</dbReference>
<dbReference type="InterPro" id="IPR013083">
    <property type="entry name" value="Znf_RING/FYVE/PHD"/>
</dbReference>
<protein>
    <submittedName>
        <fullName evidence="2">NF-X1 finger transcription factor</fullName>
    </submittedName>
</protein>
<dbReference type="EMBL" id="LHPM01000018">
    <property type="protein sequence ID" value="OAL63679.1"/>
    <property type="molecule type" value="Genomic_DNA"/>
</dbReference>
<dbReference type="GO" id="GO:0000981">
    <property type="term" value="F:DNA-binding transcription factor activity, RNA polymerase II-specific"/>
    <property type="evidence" value="ECO:0007669"/>
    <property type="project" value="TreeGrafter"/>
</dbReference>
<name>A0A178EUV4_TRIRU</name>
<organism evidence="2 3">
    <name type="scientific">Trichophyton rubrum</name>
    <name type="common">Athlete's foot fungus</name>
    <name type="synonym">Epidermophyton rubrum</name>
    <dbReference type="NCBI Taxonomy" id="5551"/>
    <lineage>
        <taxon>Eukaryota</taxon>
        <taxon>Fungi</taxon>
        <taxon>Dikarya</taxon>
        <taxon>Ascomycota</taxon>
        <taxon>Pezizomycotina</taxon>
        <taxon>Eurotiomycetes</taxon>
        <taxon>Eurotiomycetidae</taxon>
        <taxon>Onygenales</taxon>
        <taxon>Arthrodermataceae</taxon>
        <taxon>Trichophyton</taxon>
    </lineage>
</organism>
<feature type="compositionally biased region" description="Low complexity" evidence="1">
    <location>
        <begin position="160"/>
        <end position="169"/>
    </location>
</feature>
<comment type="caution">
    <text evidence="2">The sequence shown here is derived from an EMBL/GenBank/DDBJ whole genome shotgun (WGS) entry which is preliminary data.</text>
</comment>
<evidence type="ECO:0000313" key="2">
    <source>
        <dbReference type="EMBL" id="OAL63679.1"/>
    </source>
</evidence>
<accession>A0A178EUV4</accession>
<dbReference type="GO" id="GO:0000977">
    <property type="term" value="F:RNA polymerase II transcription regulatory region sequence-specific DNA binding"/>
    <property type="evidence" value="ECO:0007669"/>
    <property type="project" value="TreeGrafter"/>
</dbReference>
<dbReference type="CDD" id="cd16492">
    <property type="entry name" value="RING-CH-C4HC3_NFX1-like"/>
    <property type="match status" value="1"/>
</dbReference>
<dbReference type="Proteomes" id="UP000243015">
    <property type="component" value="Unassembled WGS sequence"/>
</dbReference>
<dbReference type="InterPro" id="IPR034078">
    <property type="entry name" value="NFX1_fam"/>
</dbReference>
<reference evidence="2 3" key="1">
    <citation type="submission" date="2016-05" db="EMBL/GenBank/DDBJ databases">
        <title>Genome sequencing of Trichophyton rubrum CMCC(F)T1i isolated from hair.</title>
        <authorList>
            <person name="Zhan P."/>
            <person name="Tao Y."/>
            <person name="Liu W."/>
        </authorList>
    </citation>
    <scope>NUCLEOTIDE SEQUENCE [LARGE SCALE GENOMIC DNA]</scope>
    <source>
        <strain evidence="3">CMCC(F)T1i</strain>
    </source>
</reference>
<dbReference type="PANTHER" id="PTHR12360">
    <property type="entry name" value="NUCLEAR TRANSCRIPTION FACTOR, X-BOX BINDING 1 NFX1"/>
    <property type="match status" value="1"/>
</dbReference>
<feature type="region of interest" description="Disordered" evidence="1">
    <location>
        <begin position="241"/>
        <end position="260"/>
    </location>
</feature>
<evidence type="ECO:0000256" key="1">
    <source>
        <dbReference type="SAM" id="MobiDB-lite"/>
    </source>
</evidence>
<dbReference type="AlphaFoldDB" id="A0A178EUV4"/>
<feature type="compositionally biased region" description="Basic residues" evidence="1">
    <location>
        <begin position="170"/>
        <end position="179"/>
    </location>
</feature>
<gene>
    <name evidence="2" type="ORF">A7C99_6078</name>
</gene>
<evidence type="ECO:0000313" key="3">
    <source>
        <dbReference type="Proteomes" id="UP000243015"/>
    </source>
</evidence>
<dbReference type="GO" id="GO:0000122">
    <property type="term" value="P:negative regulation of transcription by RNA polymerase II"/>
    <property type="evidence" value="ECO:0007669"/>
    <property type="project" value="TreeGrafter"/>
</dbReference>